<dbReference type="InterPro" id="IPR042271">
    <property type="entry name" value="Zinicin_2_N"/>
</dbReference>
<name>A0A381NYB4_9ZZZZ</name>
<evidence type="ECO:0000256" key="1">
    <source>
        <dbReference type="SAM" id="MobiDB-lite"/>
    </source>
</evidence>
<organism evidence="2">
    <name type="scientific">marine metagenome</name>
    <dbReference type="NCBI Taxonomy" id="408172"/>
    <lineage>
        <taxon>unclassified sequences</taxon>
        <taxon>metagenomes</taxon>
        <taxon>ecological metagenomes</taxon>
    </lineage>
</organism>
<proteinExistence type="predicted"/>
<dbReference type="PANTHER" id="PTHR39420:SF2">
    <property type="entry name" value="HYDROLASE"/>
    <property type="match status" value="1"/>
</dbReference>
<evidence type="ECO:0008006" key="3">
    <source>
        <dbReference type="Google" id="ProtNLM"/>
    </source>
</evidence>
<dbReference type="Pfam" id="PF10103">
    <property type="entry name" value="Zincin_2"/>
    <property type="match status" value="1"/>
</dbReference>
<feature type="region of interest" description="Disordered" evidence="1">
    <location>
        <begin position="1"/>
        <end position="24"/>
    </location>
</feature>
<accession>A0A381NYB4</accession>
<reference evidence="2" key="1">
    <citation type="submission" date="2018-05" db="EMBL/GenBank/DDBJ databases">
        <authorList>
            <person name="Lanie J.A."/>
            <person name="Ng W.-L."/>
            <person name="Kazmierczak K.M."/>
            <person name="Andrzejewski T.M."/>
            <person name="Davidsen T.M."/>
            <person name="Wayne K.J."/>
            <person name="Tettelin H."/>
            <person name="Glass J.I."/>
            <person name="Rusch D."/>
            <person name="Podicherti R."/>
            <person name="Tsui H.-C.T."/>
            <person name="Winkler M.E."/>
        </authorList>
    </citation>
    <scope>NUCLEOTIDE SEQUENCE</scope>
</reference>
<dbReference type="SUPFAM" id="SSF55486">
    <property type="entry name" value="Metalloproteases ('zincins'), catalytic domain"/>
    <property type="match status" value="1"/>
</dbReference>
<dbReference type="AlphaFoldDB" id="A0A381NYB4"/>
<sequence>VGHGEAAHAPAYHADVGNDDPFDNDDPFGGLPFLGDLGKLFKGQGPIAWDVARQFAQQIATEGLSEPNIDPIQRVQLVELARVAELHVANATSLEPGIPGQPAVVVPATRTQWAWAALDAYRPLMERLAERLGAGALSVELPAAEAQILDGLMRALNPMMMAMSAGSMAGHLATRAFGNYVLPIPRIDNQMLILVGNVEEFASEWSLPIEDVQLWVCIYEIAMHSVLTVPHVKESFDRLLNKYIDGFHADSRAFGDRFADLDIGSDDPADLQQHLQNALGDPEALLGALRSDAQTAVVPELDALLAVTVGYVDHVIEKIGTGLLSSYGSLAEVFRRQRVTASRSDRFVEKLFGVEITAELVDRGEAFIAGVIERAGDDALTRLWTDEQALPTQNEITAPGLWLARIDLPEWDQE</sequence>
<gene>
    <name evidence="2" type="ORF">METZ01_LOCUS12058</name>
</gene>
<dbReference type="Gene3D" id="1.20.150.30">
    <property type="entry name" value="Zincin-like metallopeptidase, N-terminal domain"/>
    <property type="match status" value="1"/>
</dbReference>
<dbReference type="InterPro" id="IPR018766">
    <property type="entry name" value="Zinicin_2"/>
</dbReference>
<feature type="non-terminal residue" evidence="2">
    <location>
        <position position="1"/>
    </location>
</feature>
<protein>
    <recommendedName>
        <fullName evidence="3">Zinc-dependent metalloprotease</fullName>
    </recommendedName>
</protein>
<dbReference type="PANTHER" id="PTHR39420">
    <property type="match status" value="1"/>
</dbReference>
<dbReference type="NCBIfam" id="TIGR03624">
    <property type="entry name" value="putative hydrolase"/>
    <property type="match status" value="1"/>
</dbReference>
<dbReference type="EMBL" id="UINC01000666">
    <property type="protein sequence ID" value="SUZ59204.1"/>
    <property type="molecule type" value="Genomic_DNA"/>
</dbReference>
<evidence type="ECO:0000313" key="2">
    <source>
        <dbReference type="EMBL" id="SUZ59204.1"/>
    </source>
</evidence>